<dbReference type="EMBL" id="HG793126">
    <property type="protein sequence ID" value="CDK25765.1"/>
    <property type="molecule type" value="Genomic_DNA"/>
</dbReference>
<sequence>MVKTHLIMVPCHGIWDSKVYSSANPKPAKAGEAVNEWHLASFQIPTKDNISFIEHAKIAIDEFKKDKDNSVLVFSGGFTKAGVEQSESRSYFELSRALGLLDTEDEHAGVECEEYARDSYENVLFSLLKFRKTTGSFPTKYTIVGFEFKRHRFIEQHLKVLQFTNVNYLTYGPVFPDDYDYSGYSSVQEAQDAFFKDLEGSEDRFAVQPFNEFRFGQGGSVLKKRLSRDPYSRGLEDYFTGVTAGDGILKTLLHIGESPDSERVYESEVENKFPWIQ</sequence>
<dbReference type="PANTHER" id="PTHR28110:SF1">
    <property type="entry name" value="TRANSMEMBRANE PROTEIN"/>
    <property type="match status" value="1"/>
</dbReference>
<dbReference type="GeneID" id="34519164"/>
<accession>W6MUM7</accession>
<gene>
    <name evidence="1" type="ORF">KUCA_T00001735001</name>
</gene>
<dbReference type="PANTHER" id="PTHR28110">
    <property type="entry name" value="TRANSMEMBRANE PROTEIN"/>
    <property type="match status" value="1"/>
</dbReference>
<keyword evidence="2" id="KW-1185">Reference proteome</keyword>
<evidence type="ECO:0008006" key="3">
    <source>
        <dbReference type="Google" id="ProtNLM"/>
    </source>
</evidence>
<protein>
    <recommendedName>
        <fullName evidence="3">DUF218 domain-containing protein</fullName>
    </recommendedName>
</protein>
<evidence type="ECO:0000313" key="1">
    <source>
        <dbReference type="EMBL" id="CDK25765.1"/>
    </source>
</evidence>
<dbReference type="Proteomes" id="UP000019384">
    <property type="component" value="Unassembled WGS sequence"/>
</dbReference>
<reference evidence="1" key="2">
    <citation type="submission" date="2014-02" db="EMBL/GenBank/DDBJ databases">
        <title>Complete DNA sequence of /Kuraishia capsulata/ illustrates novel genomic features among budding yeasts (/Saccharomycotina/).</title>
        <authorList>
            <person name="Morales L."/>
            <person name="Noel B."/>
            <person name="Porcel B."/>
            <person name="Marcet-Houben M."/>
            <person name="Hullo M-F."/>
            <person name="Sacerdot C."/>
            <person name="Tekaia F."/>
            <person name="Leh-Louis V."/>
            <person name="Despons L."/>
            <person name="Khanna V."/>
            <person name="Aury J-M."/>
            <person name="Barbe V."/>
            <person name="Couloux A."/>
            <person name="Labadie K."/>
            <person name="Pelletier E."/>
            <person name="Souciet J-L."/>
            <person name="Boekhout T."/>
            <person name="Gabaldon T."/>
            <person name="Wincker P."/>
            <person name="Dujon B."/>
        </authorList>
    </citation>
    <scope>NUCLEOTIDE SEQUENCE</scope>
    <source>
        <strain evidence="1">CBS 1993</strain>
    </source>
</reference>
<dbReference type="InterPro" id="IPR055323">
    <property type="entry name" value="C57A10.07/YOR238W"/>
</dbReference>
<dbReference type="RefSeq" id="XP_022457776.1">
    <property type="nucleotide sequence ID" value="XM_022603946.1"/>
</dbReference>
<dbReference type="HOGENOM" id="CLU_048479_1_1_1"/>
<organism evidence="1 2">
    <name type="scientific">Kuraishia capsulata CBS 1993</name>
    <dbReference type="NCBI Taxonomy" id="1382522"/>
    <lineage>
        <taxon>Eukaryota</taxon>
        <taxon>Fungi</taxon>
        <taxon>Dikarya</taxon>
        <taxon>Ascomycota</taxon>
        <taxon>Saccharomycotina</taxon>
        <taxon>Pichiomycetes</taxon>
        <taxon>Pichiales</taxon>
        <taxon>Pichiaceae</taxon>
        <taxon>Kuraishia</taxon>
    </lineage>
</organism>
<reference evidence="1" key="1">
    <citation type="submission" date="2013-12" db="EMBL/GenBank/DDBJ databases">
        <authorList>
            <person name="Genoscope - CEA"/>
        </authorList>
    </citation>
    <scope>NUCLEOTIDE SEQUENCE</scope>
    <source>
        <strain evidence="1">CBS 1993</strain>
    </source>
</reference>
<dbReference type="AlphaFoldDB" id="W6MUM7"/>
<proteinExistence type="predicted"/>
<evidence type="ECO:0000313" key="2">
    <source>
        <dbReference type="Proteomes" id="UP000019384"/>
    </source>
</evidence>
<name>W6MUM7_9ASCO</name>
<dbReference type="GO" id="GO:0005737">
    <property type="term" value="C:cytoplasm"/>
    <property type="evidence" value="ECO:0007669"/>
    <property type="project" value="TreeGrafter"/>
</dbReference>
<dbReference type="OrthoDB" id="4347at2759"/>